<evidence type="ECO:0000313" key="1">
    <source>
        <dbReference type="EMBL" id="TDA90322.1"/>
    </source>
</evidence>
<proteinExistence type="predicted"/>
<dbReference type="EMBL" id="SLTR01000196">
    <property type="protein sequence ID" value="TDA90322.1"/>
    <property type="molecule type" value="Genomic_DNA"/>
</dbReference>
<keyword evidence="2" id="KW-1185">Reference proteome</keyword>
<name>A0ABY2D2N9_9GAMM</name>
<dbReference type="InterPro" id="IPR015797">
    <property type="entry name" value="NUDIX_hydrolase-like_dom_sf"/>
</dbReference>
<reference evidence="1 2" key="1">
    <citation type="submission" date="2019-03" db="EMBL/GenBank/DDBJ databases">
        <title>Halomonas marinisediminis sp. nov., a moderately halophilic bacterium isolated from the Bohai Gulf.</title>
        <authorList>
            <person name="Ji X."/>
        </authorList>
    </citation>
    <scope>NUCLEOTIDE SEQUENCE [LARGE SCALE GENOMIC DNA]</scope>
    <source>
        <strain evidence="1 2">204</strain>
    </source>
</reference>
<dbReference type="SUPFAM" id="SSF55811">
    <property type="entry name" value="Nudix"/>
    <property type="match status" value="1"/>
</dbReference>
<dbReference type="Proteomes" id="UP000294823">
    <property type="component" value="Unassembled WGS sequence"/>
</dbReference>
<protein>
    <submittedName>
        <fullName evidence="1">Isopentenyl-diphosphate delta-isomerase</fullName>
    </submittedName>
</protein>
<evidence type="ECO:0000313" key="2">
    <source>
        <dbReference type="Proteomes" id="UP000294823"/>
    </source>
</evidence>
<sequence>KYNQEPKINPDEVAAWKWMPLEEVKKDMEMQPEHYTAWFKIIFDKFYQHINITDYESNG</sequence>
<gene>
    <name evidence="1" type="ORF">E0702_16360</name>
</gene>
<comment type="caution">
    <text evidence="1">The sequence shown here is derived from an EMBL/GenBank/DDBJ whole genome shotgun (WGS) entry which is preliminary data.</text>
</comment>
<accession>A0ABY2D2N9</accession>
<organism evidence="1 2">
    <name type="scientific">Halomonas marinisediminis</name>
    <dbReference type="NCBI Taxonomy" id="2546095"/>
    <lineage>
        <taxon>Bacteria</taxon>
        <taxon>Pseudomonadati</taxon>
        <taxon>Pseudomonadota</taxon>
        <taxon>Gammaproteobacteria</taxon>
        <taxon>Oceanospirillales</taxon>
        <taxon>Halomonadaceae</taxon>
        <taxon>Halomonas</taxon>
    </lineage>
</organism>
<dbReference type="Gene3D" id="3.90.79.10">
    <property type="entry name" value="Nucleoside Triphosphate Pyrophosphohydrolase"/>
    <property type="match status" value="1"/>
</dbReference>
<feature type="non-terminal residue" evidence="1">
    <location>
        <position position="1"/>
    </location>
</feature>